<keyword evidence="4" id="KW-1185">Reference proteome</keyword>
<feature type="transmembrane region" description="Helical" evidence="2">
    <location>
        <begin position="73"/>
        <end position="94"/>
    </location>
</feature>
<name>A0A853BXT7_9ACTN</name>
<sequence>MTDGDAASRGDPASSGDPASGGKRPPEQITRNWNELLQELRVMQTGVQILTGFLLTVPFSQRFTDLEPREHNIYLGVLVGSVLTTALIVAPVAFHRVLFRQRQREWLVAAANVCARVGLAGLGLVSSTVVLLVFDVVVGLTAGLIAGAAALVAFSLLWFVVPQLGGGRNPASPGDGG</sequence>
<dbReference type="EMBL" id="JACCFP010000001">
    <property type="protein sequence ID" value="NYI99863.1"/>
    <property type="molecule type" value="Genomic_DNA"/>
</dbReference>
<reference evidence="3 4" key="1">
    <citation type="submission" date="2020-07" db="EMBL/GenBank/DDBJ databases">
        <title>Sequencing the genomes of 1000 actinobacteria strains.</title>
        <authorList>
            <person name="Klenk H.-P."/>
        </authorList>
    </citation>
    <scope>NUCLEOTIDE SEQUENCE [LARGE SCALE GENOMIC DNA]</scope>
    <source>
        <strain evidence="3 4">DSM 103833</strain>
    </source>
</reference>
<keyword evidence="2" id="KW-0812">Transmembrane</keyword>
<evidence type="ECO:0000256" key="1">
    <source>
        <dbReference type="SAM" id="MobiDB-lite"/>
    </source>
</evidence>
<proteinExistence type="predicted"/>
<dbReference type="AlphaFoldDB" id="A0A853BXT7"/>
<keyword evidence="2" id="KW-1133">Transmembrane helix</keyword>
<evidence type="ECO:0000313" key="3">
    <source>
        <dbReference type="EMBL" id="NYI99863.1"/>
    </source>
</evidence>
<feature type="region of interest" description="Disordered" evidence="1">
    <location>
        <begin position="1"/>
        <end position="28"/>
    </location>
</feature>
<feature type="transmembrane region" description="Helical" evidence="2">
    <location>
        <begin position="106"/>
        <end position="134"/>
    </location>
</feature>
<dbReference type="Pfam" id="PF19853">
    <property type="entry name" value="DUF6328"/>
    <property type="match status" value="1"/>
</dbReference>
<evidence type="ECO:0008006" key="5">
    <source>
        <dbReference type="Google" id="ProtNLM"/>
    </source>
</evidence>
<dbReference type="InterPro" id="IPR046291">
    <property type="entry name" value="DUF6328"/>
</dbReference>
<gene>
    <name evidence="3" type="ORF">HNR19_000562</name>
</gene>
<dbReference type="Proteomes" id="UP000530424">
    <property type="component" value="Unassembled WGS sequence"/>
</dbReference>
<evidence type="ECO:0000256" key="2">
    <source>
        <dbReference type="SAM" id="Phobius"/>
    </source>
</evidence>
<protein>
    <recommendedName>
        <fullName evidence="5">Sodium:proton antiporter</fullName>
    </recommendedName>
</protein>
<keyword evidence="2" id="KW-0472">Membrane</keyword>
<accession>A0A853BXT7</accession>
<evidence type="ECO:0000313" key="4">
    <source>
        <dbReference type="Proteomes" id="UP000530424"/>
    </source>
</evidence>
<feature type="transmembrane region" description="Helical" evidence="2">
    <location>
        <begin position="140"/>
        <end position="161"/>
    </location>
</feature>
<comment type="caution">
    <text evidence="3">The sequence shown here is derived from an EMBL/GenBank/DDBJ whole genome shotgun (WGS) entry which is preliminary data.</text>
</comment>
<organism evidence="3 4">
    <name type="scientific">Nocardioides thalensis</name>
    <dbReference type="NCBI Taxonomy" id="1914755"/>
    <lineage>
        <taxon>Bacteria</taxon>
        <taxon>Bacillati</taxon>
        <taxon>Actinomycetota</taxon>
        <taxon>Actinomycetes</taxon>
        <taxon>Propionibacteriales</taxon>
        <taxon>Nocardioidaceae</taxon>
        <taxon>Nocardioides</taxon>
    </lineage>
</organism>
<dbReference type="RefSeq" id="WP_218910125.1">
    <property type="nucleotide sequence ID" value="NZ_JACCFP010000001.1"/>
</dbReference>